<dbReference type="InterPro" id="IPR043777">
    <property type="entry name" value="DUF5719"/>
</dbReference>
<feature type="compositionally biased region" description="Basic and acidic residues" evidence="1">
    <location>
        <begin position="105"/>
        <end position="119"/>
    </location>
</feature>
<evidence type="ECO:0000313" key="3">
    <source>
        <dbReference type="EMBL" id="GHA94206.1"/>
    </source>
</evidence>
<feature type="signal peptide" evidence="2">
    <location>
        <begin position="1"/>
        <end position="22"/>
    </location>
</feature>
<proteinExistence type="predicted"/>
<feature type="compositionally biased region" description="Low complexity" evidence="1">
    <location>
        <begin position="64"/>
        <end position="78"/>
    </location>
</feature>
<keyword evidence="2" id="KW-0732">Signal</keyword>
<name>A0A918T993_9ACTN</name>
<reference evidence="3" key="2">
    <citation type="submission" date="2020-09" db="EMBL/GenBank/DDBJ databases">
        <authorList>
            <person name="Sun Q."/>
            <person name="Ohkuma M."/>
        </authorList>
    </citation>
    <scope>NUCLEOTIDE SEQUENCE</scope>
    <source>
        <strain evidence="3">JCM 4518</strain>
    </source>
</reference>
<gene>
    <name evidence="3" type="ORF">GCM10010305_42170</name>
</gene>
<accession>A0A918T993</accession>
<sequence>MKRTTLSLIAAATALAAVTGFAALTAPEEPAAAAAGPAPQAARLPVERTSLLCPAPTSSEVGETLTTAYTPPGTAPAAGGDGTAAKSAAVLTPAPNPGPAGGAGADDKKKDDKKAKEPKAPAPVTAPGKPVSTKTDGPVAHGLTGTATGALAPGWTVQQTTLVPAGSARGLLGVACSAPDTDFWFPGASTAKGRADYIHLTNPDDTLAVADIELYGPEGKLKTSIPEGVQVPPRATVPVLLGPLLAEGSQEILTAHVTTRSGRVGAVLGAAADGLGSDWLAASADPSPSAVLPGIPADATGVRLMALAPGESDANLKIQLVTPSGKIVPAAGDSLHVKAGMTASIDLPELNRGAAGSLLLTPADPKKPVPVVAALRVLRGKGEAQETAFVPAAAPVTARATLADNRAQGTTLVLSAPDAAAQVKVTASAGTEGGTPATRTVDLKAGTTTVLADLAPKDVKGSFALTVETVSGGPVHGSRMLAVTEEGVPMFTIQNLVDDRGTVRVPTARQNLGVLD</sequence>
<feature type="chain" id="PRO_5039351627" description="Secreted protein" evidence="2">
    <location>
        <begin position="23"/>
        <end position="516"/>
    </location>
</feature>
<evidence type="ECO:0000256" key="2">
    <source>
        <dbReference type="SAM" id="SignalP"/>
    </source>
</evidence>
<keyword evidence="4" id="KW-1185">Reference proteome</keyword>
<dbReference type="RefSeq" id="WP_189979693.1">
    <property type="nucleotide sequence ID" value="NZ_BMUL01000011.1"/>
</dbReference>
<dbReference type="Proteomes" id="UP000644020">
    <property type="component" value="Unassembled WGS sequence"/>
</dbReference>
<feature type="region of interest" description="Disordered" evidence="1">
    <location>
        <begin position="54"/>
        <end position="136"/>
    </location>
</feature>
<comment type="caution">
    <text evidence="3">The sequence shown here is derived from an EMBL/GenBank/DDBJ whole genome shotgun (WGS) entry which is preliminary data.</text>
</comment>
<dbReference type="EMBL" id="BMUL01000011">
    <property type="protein sequence ID" value="GHA94206.1"/>
    <property type="molecule type" value="Genomic_DNA"/>
</dbReference>
<protein>
    <recommendedName>
        <fullName evidence="5">Secreted protein</fullName>
    </recommendedName>
</protein>
<dbReference type="Pfam" id="PF18986">
    <property type="entry name" value="DUF5719"/>
    <property type="match status" value="1"/>
</dbReference>
<evidence type="ECO:0000313" key="4">
    <source>
        <dbReference type="Proteomes" id="UP000644020"/>
    </source>
</evidence>
<dbReference type="AlphaFoldDB" id="A0A918T993"/>
<reference evidence="3" key="1">
    <citation type="journal article" date="2014" name="Int. J. Syst. Evol. Microbiol.">
        <title>Complete genome sequence of Corynebacterium casei LMG S-19264T (=DSM 44701T), isolated from a smear-ripened cheese.</title>
        <authorList>
            <consortium name="US DOE Joint Genome Institute (JGI-PGF)"/>
            <person name="Walter F."/>
            <person name="Albersmeier A."/>
            <person name="Kalinowski J."/>
            <person name="Ruckert C."/>
        </authorList>
    </citation>
    <scope>NUCLEOTIDE SEQUENCE</scope>
    <source>
        <strain evidence="3">JCM 4518</strain>
    </source>
</reference>
<organism evidence="3 4">
    <name type="scientific">Streptomyces termitum</name>
    <dbReference type="NCBI Taxonomy" id="67368"/>
    <lineage>
        <taxon>Bacteria</taxon>
        <taxon>Bacillati</taxon>
        <taxon>Actinomycetota</taxon>
        <taxon>Actinomycetes</taxon>
        <taxon>Kitasatosporales</taxon>
        <taxon>Streptomycetaceae</taxon>
        <taxon>Streptomyces</taxon>
    </lineage>
</organism>
<evidence type="ECO:0000256" key="1">
    <source>
        <dbReference type="SAM" id="MobiDB-lite"/>
    </source>
</evidence>
<evidence type="ECO:0008006" key="5">
    <source>
        <dbReference type="Google" id="ProtNLM"/>
    </source>
</evidence>